<dbReference type="Proteomes" id="UP000046392">
    <property type="component" value="Unplaced"/>
</dbReference>
<protein>
    <submittedName>
        <fullName evidence="3">DUF1767 domain-containing protein</fullName>
    </submittedName>
</protein>
<organism evidence="2 3">
    <name type="scientific">Strongyloides papillosus</name>
    <name type="common">Intestinal threadworm</name>
    <dbReference type="NCBI Taxonomy" id="174720"/>
    <lineage>
        <taxon>Eukaryota</taxon>
        <taxon>Metazoa</taxon>
        <taxon>Ecdysozoa</taxon>
        <taxon>Nematoda</taxon>
        <taxon>Chromadorea</taxon>
        <taxon>Rhabditida</taxon>
        <taxon>Tylenchina</taxon>
        <taxon>Panagrolaimomorpha</taxon>
        <taxon>Strongyloidoidea</taxon>
        <taxon>Strongyloididae</taxon>
        <taxon>Strongyloides</taxon>
    </lineage>
</organism>
<reference evidence="3" key="1">
    <citation type="submission" date="2017-02" db="UniProtKB">
        <authorList>
            <consortium name="WormBaseParasite"/>
        </authorList>
    </citation>
    <scope>IDENTIFICATION</scope>
</reference>
<keyword evidence="2" id="KW-1185">Reference proteome</keyword>
<evidence type="ECO:0000256" key="1">
    <source>
        <dbReference type="SAM" id="MobiDB-lite"/>
    </source>
</evidence>
<sequence length="438" mass="49001">MKPNDVSQLEVFLDISKEPQEQDLPQLSNSHWKGVVAAFKHKEIFAHWELQDLQWEKIHLNLLDKLSKENVFLRLDAINRMPVTGTFLEKLQEIILVTEKLFVGEESKFLIINKFANSLPVEIKEKNMAPQNNSIESWKEYAKILDDNMKITLKNIDHSFSKPIRTSTPLSCRSTGQHSTEVSTGIDTLDASEISQISTKASTGIEIISSNSFATPILSNETAITSANSQDESSKKRFSTATHSNSTNLTTNSNDGSVIKLYSVKPIGNFKIIDAGCSQEIVEKILSPKSYESTVAFQMFKKLEHYGYSYIVEHNTGMNGNTRISKAGGQVNVFQQGVESFFVHVTKSKSKSLLIITNQLDVFNEFKKFNTGFDNLSHTGQTSCKKAMVGAQDVQVSVMFIDKSIHIPLMTKVGGEIEKALKENVGYKDIPVTYKTNI</sequence>
<feature type="compositionally biased region" description="Low complexity" evidence="1">
    <location>
        <begin position="239"/>
        <end position="250"/>
    </location>
</feature>
<name>A0A0N5C629_STREA</name>
<feature type="region of interest" description="Disordered" evidence="1">
    <location>
        <begin position="226"/>
        <end position="250"/>
    </location>
</feature>
<evidence type="ECO:0000313" key="3">
    <source>
        <dbReference type="WBParaSite" id="SPAL_0001340400.1"/>
    </source>
</evidence>
<proteinExistence type="predicted"/>
<dbReference type="WBParaSite" id="SPAL_0001340400.1">
    <property type="protein sequence ID" value="SPAL_0001340400.1"/>
    <property type="gene ID" value="SPAL_0001340400"/>
</dbReference>
<accession>A0A0N5C629</accession>
<evidence type="ECO:0000313" key="2">
    <source>
        <dbReference type="Proteomes" id="UP000046392"/>
    </source>
</evidence>
<dbReference type="AlphaFoldDB" id="A0A0N5C629"/>